<evidence type="ECO:0000313" key="9">
    <source>
        <dbReference type="Proteomes" id="UP000282076"/>
    </source>
</evidence>
<organism evidence="8 9">
    <name type="scientific">Cohnella endophytica</name>
    <dbReference type="NCBI Taxonomy" id="2419778"/>
    <lineage>
        <taxon>Bacteria</taxon>
        <taxon>Bacillati</taxon>
        <taxon>Bacillota</taxon>
        <taxon>Bacilli</taxon>
        <taxon>Bacillales</taxon>
        <taxon>Paenibacillaceae</taxon>
        <taxon>Cohnella</taxon>
    </lineage>
</organism>
<keyword evidence="2 6" id="KW-1003">Cell membrane</keyword>
<feature type="transmembrane region" description="Helical" evidence="6">
    <location>
        <begin position="146"/>
        <end position="167"/>
    </location>
</feature>
<evidence type="ECO:0000256" key="6">
    <source>
        <dbReference type="RuleBase" id="RU366058"/>
    </source>
</evidence>
<dbReference type="RefSeq" id="WP_120975394.1">
    <property type="nucleotide sequence ID" value="NZ_RBZM01000004.1"/>
</dbReference>
<dbReference type="AlphaFoldDB" id="A0A494Y410"/>
<protein>
    <recommendedName>
        <fullName evidence="6">TVP38/TMEM64 family membrane protein</fullName>
    </recommendedName>
</protein>
<feature type="transmembrane region" description="Helical" evidence="6">
    <location>
        <begin position="36"/>
        <end position="63"/>
    </location>
</feature>
<dbReference type="InterPro" id="IPR015414">
    <property type="entry name" value="TMEM64"/>
</dbReference>
<keyword evidence="3 6" id="KW-0812">Transmembrane</keyword>
<dbReference type="EMBL" id="RBZM01000004">
    <property type="protein sequence ID" value="RKP55016.1"/>
    <property type="molecule type" value="Genomic_DNA"/>
</dbReference>
<reference evidence="8 9" key="1">
    <citation type="submission" date="2018-10" db="EMBL/GenBank/DDBJ databases">
        <title>Cohnella sp. M2MS4P-1, whole genome shotgun sequence.</title>
        <authorList>
            <person name="Tuo L."/>
        </authorList>
    </citation>
    <scope>NUCLEOTIDE SEQUENCE [LARGE SCALE GENOMIC DNA]</scope>
    <source>
        <strain evidence="8 9">M2MS4P-1</strain>
    </source>
</reference>
<feature type="transmembrane region" description="Helical" evidence="6">
    <location>
        <begin position="6"/>
        <end position="24"/>
    </location>
</feature>
<dbReference type="PANTHER" id="PTHR12677:SF59">
    <property type="entry name" value="GOLGI APPARATUS MEMBRANE PROTEIN TVP38-RELATED"/>
    <property type="match status" value="1"/>
</dbReference>
<accession>A0A494Y410</accession>
<feature type="transmembrane region" description="Helical" evidence="6">
    <location>
        <begin position="122"/>
        <end position="140"/>
    </location>
</feature>
<proteinExistence type="inferred from homology"/>
<dbReference type="OrthoDB" id="2381682at2"/>
<dbReference type="PANTHER" id="PTHR12677">
    <property type="entry name" value="GOLGI APPARATUS MEMBRANE PROTEIN TVP38-RELATED"/>
    <property type="match status" value="1"/>
</dbReference>
<dbReference type="GO" id="GO:0005886">
    <property type="term" value="C:plasma membrane"/>
    <property type="evidence" value="ECO:0007669"/>
    <property type="project" value="UniProtKB-SubCell"/>
</dbReference>
<comment type="subcellular location">
    <subcellularLocation>
        <location evidence="1 6">Cell membrane</location>
        <topology evidence="1 6">Multi-pass membrane protein</topology>
    </subcellularLocation>
</comment>
<keyword evidence="4 6" id="KW-1133">Transmembrane helix</keyword>
<name>A0A494Y410_9BACL</name>
<gene>
    <name evidence="8" type="ORF">D7Z26_07235</name>
</gene>
<evidence type="ECO:0000256" key="5">
    <source>
        <dbReference type="ARBA" id="ARBA00023136"/>
    </source>
</evidence>
<evidence type="ECO:0000259" key="7">
    <source>
        <dbReference type="Pfam" id="PF09335"/>
    </source>
</evidence>
<evidence type="ECO:0000256" key="4">
    <source>
        <dbReference type="ARBA" id="ARBA00022989"/>
    </source>
</evidence>
<evidence type="ECO:0000313" key="8">
    <source>
        <dbReference type="EMBL" id="RKP55016.1"/>
    </source>
</evidence>
<feature type="domain" description="VTT" evidence="7">
    <location>
        <begin position="51"/>
        <end position="169"/>
    </location>
</feature>
<evidence type="ECO:0000256" key="1">
    <source>
        <dbReference type="ARBA" id="ARBA00004651"/>
    </source>
</evidence>
<dbReference type="InterPro" id="IPR032816">
    <property type="entry name" value="VTT_dom"/>
</dbReference>
<evidence type="ECO:0000256" key="2">
    <source>
        <dbReference type="ARBA" id="ARBA00022475"/>
    </source>
</evidence>
<comment type="similarity">
    <text evidence="6">Belongs to the TVP38/TMEM64 family.</text>
</comment>
<dbReference type="Pfam" id="PF09335">
    <property type="entry name" value="VTT_dom"/>
    <property type="match status" value="1"/>
</dbReference>
<sequence>MKKWLAILFYALMVYVLFLNKTELLAWMQQGSHSMFLMLLITICLTFFPVLPYSVVIGIMAFVYGTFPGALLCWTGAWISSLLMYAYARFFYGDQAEIWLSNNERVQAFTAKMKRNPFVSILLARLVPVLPQAIVSVYAGAASISFPLYALASAIGKIPGMLFYAFIGKHLLGFLL</sequence>
<feature type="transmembrane region" description="Helical" evidence="6">
    <location>
        <begin position="69"/>
        <end position="88"/>
    </location>
</feature>
<evidence type="ECO:0000256" key="3">
    <source>
        <dbReference type="ARBA" id="ARBA00022692"/>
    </source>
</evidence>
<keyword evidence="9" id="KW-1185">Reference proteome</keyword>
<keyword evidence="5 6" id="KW-0472">Membrane</keyword>
<dbReference type="Proteomes" id="UP000282076">
    <property type="component" value="Unassembled WGS sequence"/>
</dbReference>
<comment type="caution">
    <text evidence="8">The sequence shown here is derived from an EMBL/GenBank/DDBJ whole genome shotgun (WGS) entry which is preliminary data.</text>
</comment>